<dbReference type="Proteomes" id="UP000256970">
    <property type="component" value="Unassembled WGS sequence"/>
</dbReference>
<evidence type="ECO:0000313" key="3">
    <source>
        <dbReference type="Proteomes" id="UP000256970"/>
    </source>
</evidence>
<dbReference type="AlphaFoldDB" id="A0A383VSM6"/>
<feature type="region of interest" description="Disordered" evidence="1">
    <location>
        <begin position="61"/>
        <end position="100"/>
    </location>
</feature>
<protein>
    <submittedName>
        <fullName evidence="2">Uncharacterized protein</fullName>
    </submittedName>
</protein>
<name>A0A383VSM6_TETOB</name>
<evidence type="ECO:0000313" key="2">
    <source>
        <dbReference type="EMBL" id="SZX68515.1"/>
    </source>
</evidence>
<evidence type="ECO:0000256" key="1">
    <source>
        <dbReference type="SAM" id="MobiDB-lite"/>
    </source>
</evidence>
<accession>A0A383VSM6</accession>
<proteinExistence type="predicted"/>
<reference evidence="2 3" key="1">
    <citation type="submission" date="2016-10" db="EMBL/GenBank/DDBJ databases">
        <authorList>
            <person name="Cai Z."/>
        </authorList>
    </citation>
    <scope>NUCLEOTIDE SEQUENCE [LARGE SCALE GENOMIC DNA]</scope>
</reference>
<sequence length="100" mass="10414">MQLSALDGKWLKRGDMFSQGLNPSFSTQPAAQDAAMLQLLCSVACKLLRFICSDQCLDQGTADSRERTGGTLHGSSSSSSTAGSSSVSSASAGPRRLQQA</sequence>
<keyword evidence="3" id="KW-1185">Reference proteome</keyword>
<organism evidence="2 3">
    <name type="scientific">Tetradesmus obliquus</name>
    <name type="common">Green alga</name>
    <name type="synonym">Acutodesmus obliquus</name>
    <dbReference type="NCBI Taxonomy" id="3088"/>
    <lineage>
        <taxon>Eukaryota</taxon>
        <taxon>Viridiplantae</taxon>
        <taxon>Chlorophyta</taxon>
        <taxon>core chlorophytes</taxon>
        <taxon>Chlorophyceae</taxon>
        <taxon>CS clade</taxon>
        <taxon>Sphaeropleales</taxon>
        <taxon>Scenedesmaceae</taxon>
        <taxon>Tetradesmus</taxon>
    </lineage>
</organism>
<gene>
    <name evidence="2" type="ORF">BQ4739_LOCUS8860</name>
</gene>
<dbReference type="EMBL" id="FNXT01000864">
    <property type="protein sequence ID" value="SZX68515.1"/>
    <property type="molecule type" value="Genomic_DNA"/>
</dbReference>
<feature type="compositionally biased region" description="Low complexity" evidence="1">
    <location>
        <begin position="74"/>
        <end position="93"/>
    </location>
</feature>